<dbReference type="SMART" id="SM00513">
    <property type="entry name" value="SAP"/>
    <property type="match status" value="1"/>
</dbReference>
<protein>
    <submittedName>
        <fullName evidence="6">SAP domain-containing ribonucleoprotein-like</fullName>
    </submittedName>
</protein>
<keyword evidence="5" id="KW-1185">Reference proteome</keyword>
<organism evidence="5 6">
    <name type="scientific">Actinia tenebrosa</name>
    <name type="common">Australian red waratah sea anemone</name>
    <dbReference type="NCBI Taxonomy" id="6105"/>
    <lineage>
        <taxon>Eukaryota</taxon>
        <taxon>Metazoa</taxon>
        <taxon>Cnidaria</taxon>
        <taxon>Anthozoa</taxon>
        <taxon>Hexacorallia</taxon>
        <taxon>Actiniaria</taxon>
        <taxon>Actiniidae</taxon>
        <taxon>Actinia</taxon>
    </lineage>
</organism>
<name>A0A6P8IY28_ACTTE</name>
<dbReference type="KEGG" id="aten:116306151"/>
<evidence type="ECO:0000313" key="6">
    <source>
        <dbReference type="RefSeq" id="XP_031572057.1"/>
    </source>
</evidence>
<feature type="region of interest" description="Disordered" evidence="3">
    <location>
        <begin position="140"/>
        <end position="180"/>
    </location>
</feature>
<evidence type="ECO:0000313" key="5">
    <source>
        <dbReference type="Proteomes" id="UP000515163"/>
    </source>
</evidence>
<feature type="compositionally biased region" description="Acidic residues" evidence="3">
    <location>
        <begin position="54"/>
        <end position="84"/>
    </location>
</feature>
<dbReference type="InterPro" id="IPR040746">
    <property type="entry name" value="THO1_MOS11_C"/>
</dbReference>
<feature type="domain" description="SAP" evidence="4">
    <location>
        <begin position="7"/>
        <end position="41"/>
    </location>
</feature>
<accession>A0A6P8IY28</accession>
<dbReference type="InterPro" id="IPR036361">
    <property type="entry name" value="SAP_dom_sf"/>
</dbReference>
<comment type="similarity">
    <text evidence="2">Belongs to the SAP domain-containing ribonucleoprotein family.</text>
</comment>
<sequence length="236" mass="26420">MADALNVKKMKVAELRKELAVHGLDIKGNKNDLKERLKEFLRQQGHEVDHSEDAGDEEVEDDLEPATGDDEEEEISDDVLAEESLEQKPESNKVTPLNGAENKDPLPEVVQTKKTVQTPIKQAVTAKTVITKPLTEEERKLQRMKRFGSPASEENKKLSRAQRFGSNTSSISSPESGDLAKLKKRAERFGAVSPVVSKIEDQDRLLKRKERFGASLITADDSIEAKKKKRAERFST</sequence>
<dbReference type="PANTHER" id="PTHR46551:SF1">
    <property type="entry name" value="SAP DOMAIN-CONTAINING RIBONUCLEOPROTEIN"/>
    <property type="match status" value="1"/>
</dbReference>
<reference evidence="6" key="1">
    <citation type="submission" date="2025-08" db="UniProtKB">
        <authorList>
            <consortium name="RefSeq"/>
        </authorList>
    </citation>
    <scope>IDENTIFICATION</scope>
    <source>
        <tissue evidence="6">Tentacle</tissue>
    </source>
</reference>
<dbReference type="RefSeq" id="XP_031572057.1">
    <property type="nucleotide sequence ID" value="XM_031716197.1"/>
</dbReference>
<keyword evidence="1" id="KW-0597">Phosphoprotein</keyword>
<dbReference type="InParanoid" id="A0A6P8IY28"/>
<dbReference type="Proteomes" id="UP000515163">
    <property type="component" value="Unplaced"/>
</dbReference>
<dbReference type="GO" id="GO:0016973">
    <property type="term" value="P:poly(A)+ mRNA export from nucleus"/>
    <property type="evidence" value="ECO:0007669"/>
    <property type="project" value="TreeGrafter"/>
</dbReference>
<gene>
    <name evidence="6" type="primary">LOC116306151</name>
</gene>
<evidence type="ECO:0000256" key="1">
    <source>
        <dbReference type="ARBA" id="ARBA00022553"/>
    </source>
</evidence>
<dbReference type="GeneID" id="116306151"/>
<dbReference type="GO" id="GO:0005634">
    <property type="term" value="C:nucleus"/>
    <property type="evidence" value="ECO:0007669"/>
    <property type="project" value="TreeGrafter"/>
</dbReference>
<evidence type="ECO:0000256" key="2">
    <source>
        <dbReference type="ARBA" id="ARBA00046328"/>
    </source>
</evidence>
<feature type="region of interest" description="Disordered" evidence="3">
    <location>
        <begin position="40"/>
        <end position="115"/>
    </location>
</feature>
<dbReference type="Gene3D" id="1.10.720.30">
    <property type="entry name" value="SAP domain"/>
    <property type="match status" value="1"/>
</dbReference>
<dbReference type="InterPro" id="IPR052240">
    <property type="entry name" value="SAP_domain_ribonucleoprotein"/>
</dbReference>
<dbReference type="AlphaFoldDB" id="A0A6P8IY28"/>
<dbReference type="OrthoDB" id="5837849at2759"/>
<dbReference type="InterPro" id="IPR003034">
    <property type="entry name" value="SAP_dom"/>
</dbReference>
<dbReference type="PROSITE" id="PS50800">
    <property type="entry name" value="SAP"/>
    <property type="match status" value="1"/>
</dbReference>
<dbReference type="SUPFAM" id="SSF68906">
    <property type="entry name" value="SAP domain"/>
    <property type="match status" value="1"/>
</dbReference>
<evidence type="ECO:0000256" key="3">
    <source>
        <dbReference type="SAM" id="MobiDB-lite"/>
    </source>
</evidence>
<feature type="compositionally biased region" description="Polar residues" evidence="3">
    <location>
        <begin position="164"/>
        <end position="175"/>
    </location>
</feature>
<evidence type="ECO:0000259" key="4">
    <source>
        <dbReference type="PROSITE" id="PS50800"/>
    </source>
</evidence>
<feature type="compositionally biased region" description="Basic and acidic residues" evidence="3">
    <location>
        <begin position="40"/>
        <end position="53"/>
    </location>
</feature>
<proteinExistence type="inferred from homology"/>
<dbReference type="Pfam" id="PF02037">
    <property type="entry name" value="SAP"/>
    <property type="match status" value="1"/>
</dbReference>
<dbReference type="Pfam" id="PF18592">
    <property type="entry name" value="Tho1_MOS11_C"/>
    <property type="match status" value="2"/>
</dbReference>
<dbReference type="PANTHER" id="PTHR46551">
    <property type="entry name" value="SAP DOMAIN-CONTAINING RIBONUCLEOPROTEIN"/>
    <property type="match status" value="1"/>
</dbReference>
<dbReference type="FunCoup" id="A0A6P8IY28">
    <property type="interactions" value="2736"/>
</dbReference>